<dbReference type="Proteomes" id="UP001498398">
    <property type="component" value="Unassembled WGS sequence"/>
</dbReference>
<reference evidence="2 3" key="1">
    <citation type="submission" date="2024-01" db="EMBL/GenBank/DDBJ databases">
        <title>A draft genome for the cacao thread blight pathogen Marasmiellus scandens.</title>
        <authorList>
            <person name="Baruah I.K."/>
            <person name="Leung J."/>
            <person name="Bukari Y."/>
            <person name="Amoako-Attah I."/>
            <person name="Meinhardt L.W."/>
            <person name="Bailey B.A."/>
            <person name="Cohen S.P."/>
        </authorList>
    </citation>
    <scope>NUCLEOTIDE SEQUENCE [LARGE SCALE GENOMIC DNA]</scope>
    <source>
        <strain evidence="2 3">GH-19</strain>
    </source>
</reference>
<protein>
    <recommendedName>
        <fullName evidence="1">Heterokaryon incompatibility domain-containing protein</fullName>
    </recommendedName>
</protein>
<dbReference type="Pfam" id="PF06985">
    <property type="entry name" value="HET"/>
    <property type="match status" value="1"/>
</dbReference>
<evidence type="ECO:0000313" key="3">
    <source>
        <dbReference type="Proteomes" id="UP001498398"/>
    </source>
</evidence>
<gene>
    <name evidence="2" type="ORF">VKT23_011168</name>
</gene>
<sequence length="698" mass="79679">MRLLNTKTFRVQEFYADIPPYAILSHTWDKEEVTFQDIQDLDIAKEKFGWSKVEGACTYARKHEFEWIWIDSCCINKESSAELSEAINSMYQYYSEAEICYAYLPDVQREEESPPDPKSAFGRSRWFTRGWTLQELIAPAYVLFFDKDWIEIGTKWSLRDTISAITTIPRSVFENGDIDKYSVAQKMSWAAWRQTTRPEDQAYCLLGLFDISMSPIYGEGGAKAFMRLQQEIIKMSDDRSIFAWISDPELFGLSLSPRGLFARSPYEFRASGDVRMLESDILGTKSFSFNNNGLRIHIPLIPAKLDGRPCFKAPLHCQSENDGKYLSVYLELSSGGRYVRCHSSRVLLDSTPPTESNLEEVVVKEVQHSRGLSLRSLRPLASQVILSRTAQTLTYLEDRKEPGGCWASFAKNVHNYVYSTPEADMFSVAMANNHFTVITDTTVPNIEGTLRSFPAIVLKPLFSQFKRQGHRPDRIQTCLKSGGMISIALCICGQDRKLEIDYLPPGDDRIQVLTKPEVDTPKLGLLFDDMALAIPTVNVYPSDFFHMVLYQEPSEKLVPEIFVYTSISKDYPFRIFSFAMEWLQSYVFIAAGIHDSKLWTDVVLFDEGEEPPQVAEIWNSYLDGGSRASARLACRPRSWWCGTFQQDGIEYSLDVRAGERRKLQIGTHSVQASLTSIKKLEDDFISQFFAARSVNRHL</sequence>
<feature type="domain" description="Heterokaryon incompatibility" evidence="1">
    <location>
        <begin position="21"/>
        <end position="110"/>
    </location>
</feature>
<comment type="caution">
    <text evidence="2">The sequence shown here is derived from an EMBL/GenBank/DDBJ whole genome shotgun (WGS) entry which is preliminary data.</text>
</comment>
<dbReference type="PANTHER" id="PTHR10622">
    <property type="entry name" value="HET DOMAIN-CONTAINING PROTEIN"/>
    <property type="match status" value="1"/>
</dbReference>
<dbReference type="PANTHER" id="PTHR10622:SF10">
    <property type="entry name" value="HET DOMAIN-CONTAINING PROTEIN"/>
    <property type="match status" value="1"/>
</dbReference>
<dbReference type="EMBL" id="JBANRG010000023">
    <property type="protein sequence ID" value="KAK7455295.1"/>
    <property type="molecule type" value="Genomic_DNA"/>
</dbReference>
<organism evidence="2 3">
    <name type="scientific">Marasmiellus scandens</name>
    <dbReference type="NCBI Taxonomy" id="2682957"/>
    <lineage>
        <taxon>Eukaryota</taxon>
        <taxon>Fungi</taxon>
        <taxon>Dikarya</taxon>
        <taxon>Basidiomycota</taxon>
        <taxon>Agaricomycotina</taxon>
        <taxon>Agaricomycetes</taxon>
        <taxon>Agaricomycetidae</taxon>
        <taxon>Agaricales</taxon>
        <taxon>Marasmiineae</taxon>
        <taxon>Omphalotaceae</taxon>
        <taxon>Marasmiellus</taxon>
    </lineage>
</organism>
<keyword evidence="3" id="KW-1185">Reference proteome</keyword>
<accession>A0ABR1JA41</accession>
<evidence type="ECO:0000313" key="2">
    <source>
        <dbReference type="EMBL" id="KAK7455295.1"/>
    </source>
</evidence>
<name>A0ABR1JA41_9AGAR</name>
<proteinExistence type="predicted"/>
<dbReference type="InterPro" id="IPR010730">
    <property type="entry name" value="HET"/>
</dbReference>
<evidence type="ECO:0000259" key="1">
    <source>
        <dbReference type="Pfam" id="PF06985"/>
    </source>
</evidence>